<feature type="transmembrane region" description="Helical" evidence="1">
    <location>
        <begin position="119"/>
        <end position="138"/>
    </location>
</feature>
<evidence type="ECO:0000313" key="2">
    <source>
        <dbReference type="EMBL" id="MBB5822376.1"/>
    </source>
</evidence>
<dbReference type="GO" id="GO:0016787">
    <property type="term" value="F:hydrolase activity"/>
    <property type="evidence" value="ECO:0007669"/>
    <property type="project" value="UniProtKB-KW"/>
</dbReference>
<dbReference type="EMBL" id="JACHMP010000001">
    <property type="protein sequence ID" value="MBB5822376.1"/>
    <property type="molecule type" value="Genomic_DNA"/>
</dbReference>
<keyword evidence="2" id="KW-0378">Hydrolase</keyword>
<dbReference type="AlphaFoldDB" id="A0A7W9IKN5"/>
<proteinExistence type="predicted"/>
<keyword evidence="1" id="KW-1133">Transmembrane helix</keyword>
<evidence type="ECO:0000313" key="3">
    <source>
        <dbReference type="Proteomes" id="UP000540685"/>
    </source>
</evidence>
<feature type="transmembrane region" description="Helical" evidence="1">
    <location>
        <begin position="145"/>
        <end position="162"/>
    </location>
</feature>
<dbReference type="PANTHER" id="PTHR35531">
    <property type="entry name" value="INNER MEMBRANE PROTEIN YBCI-RELATED"/>
    <property type="match status" value="1"/>
</dbReference>
<feature type="transmembrane region" description="Helical" evidence="1">
    <location>
        <begin position="38"/>
        <end position="61"/>
    </location>
</feature>
<keyword evidence="3" id="KW-1185">Reference proteome</keyword>
<gene>
    <name evidence="2" type="ORF">F4562_005438</name>
</gene>
<evidence type="ECO:0000256" key="1">
    <source>
        <dbReference type="SAM" id="Phobius"/>
    </source>
</evidence>
<dbReference type="Pfam" id="PF04307">
    <property type="entry name" value="YdjM"/>
    <property type="match status" value="2"/>
</dbReference>
<keyword evidence="1" id="KW-0472">Membrane</keyword>
<reference evidence="2 3" key="1">
    <citation type="submission" date="2020-08" db="EMBL/GenBank/DDBJ databases">
        <title>Sequencing the genomes of 1000 actinobacteria strains.</title>
        <authorList>
            <person name="Klenk H.-P."/>
        </authorList>
    </citation>
    <scope>NUCLEOTIDE SEQUENCE [LARGE SCALE GENOMIC DNA]</scope>
    <source>
        <strain evidence="2 3">DSM 46887</strain>
    </source>
</reference>
<accession>A0A7W9IKN5</accession>
<dbReference type="Proteomes" id="UP000540685">
    <property type="component" value="Unassembled WGS sequence"/>
</dbReference>
<dbReference type="RefSeq" id="WP_184541681.1">
    <property type="nucleotide sequence ID" value="NZ_JACHMP010000001.1"/>
</dbReference>
<organism evidence="2 3">
    <name type="scientific">Streptosporangium becharense</name>
    <dbReference type="NCBI Taxonomy" id="1816182"/>
    <lineage>
        <taxon>Bacteria</taxon>
        <taxon>Bacillati</taxon>
        <taxon>Actinomycetota</taxon>
        <taxon>Actinomycetes</taxon>
        <taxon>Streptosporangiales</taxon>
        <taxon>Streptosporangiaceae</taxon>
        <taxon>Streptosporangium</taxon>
    </lineage>
</organism>
<name>A0A7W9IKN5_9ACTN</name>
<protein>
    <submittedName>
        <fullName evidence="2">Membrane-bound metal-dependent hydrolase YbcI (DUF457 family)</fullName>
    </submittedName>
</protein>
<feature type="transmembrane region" description="Helical" evidence="1">
    <location>
        <begin position="168"/>
        <end position="186"/>
    </location>
</feature>
<feature type="transmembrane region" description="Helical" evidence="1">
    <location>
        <begin position="222"/>
        <end position="239"/>
    </location>
</feature>
<dbReference type="InterPro" id="IPR007404">
    <property type="entry name" value="YdjM-like"/>
</dbReference>
<keyword evidence="1" id="KW-0812">Transmembrane</keyword>
<dbReference type="PANTHER" id="PTHR35531:SF1">
    <property type="entry name" value="INNER MEMBRANE PROTEIN YBCI-RELATED"/>
    <property type="match status" value="1"/>
</dbReference>
<comment type="caution">
    <text evidence="2">The sequence shown here is derived from an EMBL/GenBank/DDBJ whole genome shotgun (WGS) entry which is preliminary data.</text>
</comment>
<sequence length="245" mass="25755">MMGHTHALTGAIAWLGVAPTLAALPLLTESSQFVQTGIMVNALTPAEFVAGTLICAGAAMLPDLDHPSATIAQTFGPVTWALSKAVSWLSGGHRNATHSLLFAVAAGFGAHYLANTYPIGRDILVVLLIGLALRAIGIGIPGKKLASAAVNVAMTVGLFAVFRSDHVGYAWLGMAVAVGCLTHVVGDCCTEKGCPVLWPMKQKWLLPWKIGIKTGRAFEQKFLAPVLSIAVLGLLYFRLAPLPTY</sequence>